<dbReference type="PANTHER" id="PTHR43591">
    <property type="entry name" value="METHYLTRANSFERASE"/>
    <property type="match status" value="1"/>
</dbReference>
<proteinExistence type="inferred from homology"/>
<evidence type="ECO:0000313" key="8">
    <source>
        <dbReference type="Proteomes" id="UP000295783"/>
    </source>
</evidence>
<dbReference type="AlphaFoldDB" id="A0A4R6WX46"/>
<dbReference type="GO" id="GO:0009234">
    <property type="term" value="P:menaquinone biosynthetic process"/>
    <property type="evidence" value="ECO:0007669"/>
    <property type="project" value="UniProtKB-UniRule"/>
</dbReference>
<comment type="catalytic activity">
    <reaction evidence="6">
        <text>a 2-demethylmenaquinol + S-adenosyl-L-methionine = a menaquinol + S-adenosyl-L-homocysteine + H(+)</text>
        <dbReference type="Rhea" id="RHEA:42640"/>
        <dbReference type="Rhea" id="RHEA-COMP:9539"/>
        <dbReference type="Rhea" id="RHEA-COMP:9563"/>
        <dbReference type="ChEBI" id="CHEBI:15378"/>
        <dbReference type="ChEBI" id="CHEBI:18151"/>
        <dbReference type="ChEBI" id="CHEBI:55437"/>
        <dbReference type="ChEBI" id="CHEBI:57856"/>
        <dbReference type="ChEBI" id="CHEBI:59789"/>
        <dbReference type="EC" id="2.1.1.163"/>
    </reaction>
</comment>
<reference evidence="7 8" key="1">
    <citation type="submission" date="2019-03" db="EMBL/GenBank/DDBJ databases">
        <title>Genomic Encyclopedia of Type Strains, Phase III (KMG-III): the genomes of soil and plant-associated and newly described type strains.</title>
        <authorList>
            <person name="Whitman W."/>
        </authorList>
    </citation>
    <scope>NUCLEOTIDE SEQUENCE [LARGE SCALE GENOMIC DNA]</scope>
    <source>
        <strain evidence="7 8">CGMCC 1.7660</strain>
    </source>
</reference>
<dbReference type="PROSITE" id="PS51608">
    <property type="entry name" value="SAM_MT_UBIE"/>
    <property type="match status" value="1"/>
</dbReference>
<keyword evidence="8" id="KW-1185">Reference proteome</keyword>
<dbReference type="CDD" id="cd02440">
    <property type="entry name" value="AdoMet_MTases"/>
    <property type="match status" value="1"/>
</dbReference>
<dbReference type="PROSITE" id="PS01183">
    <property type="entry name" value="UBIE_1"/>
    <property type="match status" value="1"/>
</dbReference>
<dbReference type="InterPro" id="IPR029063">
    <property type="entry name" value="SAM-dependent_MTases_sf"/>
</dbReference>
<evidence type="ECO:0000313" key="7">
    <source>
        <dbReference type="EMBL" id="TDQ86374.1"/>
    </source>
</evidence>
<keyword evidence="3 6" id="KW-0808">Transferase</keyword>
<comment type="similarity">
    <text evidence="6">Belongs to the class I-like SAM-binding methyltransferase superfamily. MenG/UbiE family.</text>
</comment>
<evidence type="ECO:0000256" key="5">
    <source>
        <dbReference type="ARBA" id="ARBA00022691"/>
    </source>
</evidence>
<dbReference type="FunFam" id="3.40.50.150:FF:000064">
    <property type="entry name" value="2-methoxy-6-polyprenyl-1,4-benzoquinol methylase, mitochondrial"/>
    <property type="match status" value="1"/>
</dbReference>
<dbReference type="UniPathway" id="UPA00079">
    <property type="reaction ID" value="UER00169"/>
</dbReference>
<comment type="pathway">
    <text evidence="6">Quinol/quinone metabolism; menaquinone biosynthesis; menaquinol from 1,4-dihydroxy-2-naphthoate: step 2/2.</text>
</comment>
<dbReference type="UniPathway" id="UPA00232"/>
<comment type="catalytic activity">
    <reaction evidence="6">
        <text>a 2-methoxy-6-(all-trans-polyprenyl)benzene-1,4-diol + S-adenosyl-L-methionine = a 5-methoxy-2-methyl-3-(all-trans-polyprenyl)benzene-1,4-diol + S-adenosyl-L-homocysteine + H(+)</text>
        <dbReference type="Rhea" id="RHEA:28286"/>
        <dbReference type="Rhea" id="RHEA-COMP:10858"/>
        <dbReference type="Rhea" id="RHEA-COMP:10859"/>
        <dbReference type="ChEBI" id="CHEBI:15378"/>
        <dbReference type="ChEBI" id="CHEBI:57856"/>
        <dbReference type="ChEBI" id="CHEBI:59789"/>
        <dbReference type="ChEBI" id="CHEBI:84166"/>
        <dbReference type="ChEBI" id="CHEBI:84167"/>
        <dbReference type="EC" id="2.1.1.201"/>
    </reaction>
</comment>
<dbReference type="NCBIfam" id="NF001242">
    <property type="entry name" value="PRK00216.1-3"/>
    <property type="match status" value="1"/>
</dbReference>
<comment type="caution">
    <text evidence="7">The sequence shown here is derived from an EMBL/GenBank/DDBJ whole genome shotgun (WGS) entry which is preliminary data.</text>
</comment>
<feature type="binding site" evidence="6">
    <location>
        <position position="103"/>
    </location>
    <ligand>
        <name>S-adenosyl-L-methionine</name>
        <dbReference type="ChEBI" id="CHEBI:59789"/>
    </ligand>
</feature>
<evidence type="ECO:0000256" key="6">
    <source>
        <dbReference type="HAMAP-Rule" id="MF_01813"/>
    </source>
</evidence>
<dbReference type="GO" id="GO:0043770">
    <property type="term" value="F:demethylmenaquinone methyltransferase activity"/>
    <property type="evidence" value="ECO:0007669"/>
    <property type="project" value="UniProtKB-UniRule"/>
</dbReference>
<sequence length="259" mass="28896">MPAERPQDPTQTAESDATWFGYRQIGMAEKAGLVQGVFSSVAGKYDLMNDLMSGGIHRLWKAAMLDWLSPRPNWNSLDVAGGTGDIAFRLLARQPTAHVTICDLTPAMLEVGRDRAIDRGILSGLDWVSGNAEDLPFDEMQFDSYTIAFGLRNVGRQQRALQEAYRVLKPGGRFLCLEFSHVALPALAKLYDVYSFQVLPWLGEMVAKDRASYQYLVESIRKFPTQDNLAAMMTRAGFRQVTYRNLTGGIAALHSGWRI</sequence>
<dbReference type="GO" id="GO:0032259">
    <property type="term" value="P:methylation"/>
    <property type="evidence" value="ECO:0007669"/>
    <property type="project" value="UniProtKB-KW"/>
</dbReference>
<dbReference type="EC" id="2.1.1.201" evidence="6"/>
<evidence type="ECO:0000256" key="1">
    <source>
        <dbReference type="ARBA" id="ARBA00022428"/>
    </source>
</evidence>
<comment type="caution">
    <text evidence="6">Lacks conserved residue(s) required for the propagation of feature annotation.</text>
</comment>
<dbReference type="HAMAP" id="MF_01813">
    <property type="entry name" value="MenG_UbiE_methyltr"/>
    <property type="match status" value="1"/>
</dbReference>
<dbReference type="EMBL" id="SNYW01000001">
    <property type="protein sequence ID" value="TDQ86374.1"/>
    <property type="molecule type" value="Genomic_DNA"/>
</dbReference>
<dbReference type="NCBIfam" id="NF001244">
    <property type="entry name" value="PRK00216.1-5"/>
    <property type="match status" value="1"/>
</dbReference>
<dbReference type="RefSeq" id="WP_133611491.1">
    <property type="nucleotide sequence ID" value="NZ_SNYW01000001.1"/>
</dbReference>
<dbReference type="GO" id="GO:0009060">
    <property type="term" value="P:aerobic respiration"/>
    <property type="evidence" value="ECO:0007669"/>
    <property type="project" value="UniProtKB-UniRule"/>
</dbReference>
<feature type="binding site" evidence="6">
    <location>
        <position position="83"/>
    </location>
    <ligand>
        <name>S-adenosyl-L-methionine</name>
        <dbReference type="ChEBI" id="CHEBI:59789"/>
    </ligand>
</feature>
<dbReference type="SUPFAM" id="SSF53335">
    <property type="entry name" value="S-adenosyl-L-methionine-dependent methyltransferases"/>
    <property type="match status" value="1"/>
</dbReference>
<evidence type="ECO:0000256" key="3">
    <source>
        <dbReference type="ARBA" id="ARBA00022679"/>
    </source>
</evidence>
<dbReference type="InterPro" id="IPR023576">
    <property type="entry name" value="UbiE/COQ5_MeTrFase_CS"/>
</dbReference>
<comment type="function">
    <text evidence="6">Methyltransferase required for the conversion of demethylmenaquinol (DMKH2) to menaquinol (MKH2) and the conversion of 2-polyprenyl-6-methoxy-1,4-benzoquinol (DDMQH2) to 2-polyprenyl-3-methyl-6-methoxy-1,4-benzoquinol (DMQH2).</text>
</comment>
<accession>A0A4R6WX46</accession>
<comment type="pathway">
    <text evidence="6">Cofactor biosynthesis; ubiquinone biosynthesis.</text>
</comment>
<dbReference type="Gene3D" id="3.40.50.150">
    <property type="entry name" value="Vaccinia Virus protein VP39"/>
    <property type="match status" value="1"/>
</dbReference>
<keyword evidence="2 6" id="KW-0489">Methyltransferase</keyword>
<keyword evidence="5 6" id="KW-0949">S-adenosyl-L-methionine</keyword>
<dbReference type="PROSITE" id="PS01184">
    <property type="entry name" value="UBIE_2"/>
    <property type="match status" value="1"/>
</dbReference>
<evidence type="ECO:0000256" key="2">
    <source>
        <dbReference type="ARBA" id="ARBA00022603"/>
    </source>
</evidence>
<dbReference type="InterPro" id="IPR004033">
    <property type="entry name" value="UbiE/COQ5_MeTrFase"/>
</dbReference>
<dbReference type="Proteomes" id="UP000295783">
    <property type="component" value="Unassembled WGS sequence"/>
</dbReference>
<dbReference type="EC" id="2.1.1.163" evidence="6"/>
<keyword evidence="1 6" id="KW-0474">Menaquinone biosynthesis</keyword>
<evidence type="ECO:0000256" key="4">
    <source>
        <dbReference type="ARBA" id="ARBA00022688"/>
    </source>
</evidence>
<gene>
    <name evidence="6" type="primary">ubiE</name>
    <name evidence="7" type="ORF">A8950_0065</name>
</gene>
<dbReference type="NCBIfam" id="TIGR01934">
    <property type="entry name" value="MenG_MenH_UbiE"/>
    <property type="match status" value="1"/>
</dbReference>
<protein>
    <recommendedName>
        <fullName evidence="6">Ubiquinone/menaquinone biosynthesis C-methyltransferase UbiE</fullName>
        <ecNumber evidence="6">2.1.1.163</ecNumber>
        <ecNumber evidence="6">2.1.1.201</ecNumber>
    </recommendedName>
    <alternativeName>
        <fullName evidence="6">2-methoxy-6-polyprenyl-1,4-benzoquinol methylase</fullName>
    </alternativeName>
    <alternativeName>
        <fullName evidence="6">Demethylmenaquinone methyltransferase</fullName>
    </alternativeName>
</protein>
<name>A0A4R6WX46_9PROT</name>
<dbReference type="OrthoDB" id="9808140at2"/>
<dbReference type="GO" id="GO:0008425">
    <property type="term" value="F:2-methoxy-6-polyprenyl-1,4-benzoquinol methyltransferase activity"/>
    <property type="evidence" value="ECO:0007669"/>
    <property type="project" value="UniProtKB-UniRule"/>
</dbReference>
<organism evidence="7 8">
    <name type="scientific">Dongia mobilis</name>
    <dbReference type="NCBI Taxonomy" id="578943"/>
    <lineage>
        <taxon>Bacteria</taxon>
        <taxon>Pseudomonadati</taxon>
        <taxon>Pseudomonadota</taxon>
        <taxon>Alphaproteobacteria</taxon>
        <taxon>Rhodospirillales</taxon>
        <taxon>Dongiaceae</taxon>
        <taxon>Dongia</taxon>
    </lineage>
</organism>
<keyword evidence="4 6" id="KW-0831">Ubiquinone biosynthesis</keyword>
<dbReference type="PANTHER" id="PTHR43591:SF24">
    <property type="entry name" value="2-METHOXY-6-POLYPRENYL-1,4-BENZOQUINOL METHYLASE, MITOCHONDRIAL"/>
    <property type="match status" value="1"/>
</dbReference>
<feature type="binding site" evidence="6">
    <location>
        <begin position="131"/>
        <end position="132"/>
    </location>
    <ligand>
        <name>S-adenosyl-L-methionine</name>
        <dbReference type="ChEBI" id="CHEBI:59789"/>
    </ligand>
</feature>
<dbReference type="Pfam" id="PF01209">
    <property type="entry name" value="Ubie_methyltran"/>
    <property type="match status" value="1"/>
</dbReference>